<dbReference type="AlphaFoldDB" id="A0A926ECS4"/>
<dbReference type="Pfam" id="PF00069">
    <property type="entry name" value="Pkinase"/>
    <property type="match status" value="1"/>
</dbReference>
<dbReference type="PROSITE" id="PS51178">
    <property type="entry name" value="PASTA"/>
    <property type="match status" value="2"/>
</dbReference>
<dbReference type="GO" id="GO:0004672">
    <property type="term" value="F:protein kinase activity"/>
    <property type="evidence" value="ECO:0007669"/>
    <property type="project" value="InterPro"/>
</dbReference>
<reference evidence="5" key="1">
    <citation type="submission" date="2020-08" db="EMBL/GenBank/DDBJ databases">
        <title>Genome public.</title>
        <authorList>
            <person name="Liu C."/>
            <person name="Sun Q."/>
        </authorList>
    </citation>
    <scope>NUCLEOTIDE SEQUENCE</scope>
    <source>
        <strain evidence="5">NSJ-54</strain>
    </source>
</reference>
<dbReference type="InterPro" id="IPR000719">
    <property type="entry name" value="Prot_kinase_dom"/>
</dbReference>
<feature type="region of interest" description="Disordered" evidence="1">
    <location>
        <begin position="540"/>
        <end position="565"/>
    </location>
</feature>
<feature type="transmembrane region" description="Helical" evidence="2">
    <location>
        <begin position="354"/>
        <end position="378"/>
    </location>
</feature>
<dbReference type="SUPFAM" id="SSF56112">
    <property type="entry name" value="Protein kinase-like (PK-like)"/>
    <property type="match status" value="1"/>
</dbReference>
<feature type="domain" description="Protein kinase" evidence="3">
    <location>
        <begin position="46"/>
        <end position="315"/>
    </location>
</feature>
<dbReference type="Pfam" id="PF03793">
    <property type="entry name" value="PASTA"/>
    <property type="match status" value="2"/>
</dbReference>
<accession>A0A926ECS4</accession>
<dbReference type="EMBL" id="JACRTC010000001">
    <property type="protein sequence ID" value="MBC8569751.1"/>
    <property type="molecule type" value="Genomic_DNA"/>
</dbReference>
<feature type="compositionally biased region" description="Low complexity" evidence="1">
    <location>
        <begin position="540"/>
        <end position="549"/>
    </location>
</feature>
<feature type="domain" description="PASTA" evidence="4">
    <location>
        <begin position="470"/>
        <end position="537"/>
    </location>
</feature>
<dbReference type="Gene3D" id="1.10.510.10">
    <property type="entry name" value="Transferase(Phosphotransferase) domain 1"/>
    <property type="match status" value="1"/>
</dbReference>
<evidence type="ECO:0000313" key="6">
    <source>
        <dbReference type="Proteomes" id="UP000660861"/>
    </source>
</evidence>
<keyword evidence="6" id="KW-1185">Reference proteome</keyword>
<keyword evidence="2" id="KW-0812">Transmembrane</keyword>
<keyword evidence="2" id="KW-1133">Transmembrane helix</keyword>
<dbReference type="SMART" id="SM00220">
    <property type="entry name" value="S_TKc"/>
    <property type="match status" value="1"/>
</dbReference>
<dbReference type="Proteomes" id="UP000660861">
    <property type="component" value="Unassembled WGS sequence"/>
</dbReference>
<dbReference type="Gene3D" id="3.30.10.20">
    <property type="match status" value="2"/>
</dbReference>
<name>A0A926ECS4_9FIRM</name>
<evidence type="ECO:0000259" key="3">
    <source>
        <dbReference type="PROSITE" id="PS50011"/>
    </source>
</evidence>
<evidence type="ECO:0000313" key="5">
    <source>
        <dbReference type="EMBL" id="MBC8569751.1"/>
    </source>
</evidence>
<dbReference type="GO" id="GO:0005524">
    <property type="term" value="F:ATP binding"/>
    <property type="evidence" value="ECO:0007669"/>
    <property type="project" value="InterPro"/>
</dbReference>
<protein>
    <submittedName>
        <fullName evidence="5">PASTA domain-containing protein</fullName>
    </submittedName>
</protein>
<dbReference type="RefSeq" id="WP_262396843.1">
    <property type="nucleotide sequence ID" value="NZ_JACRTC010000001.1"/>
</dbReference>
<organism evidence="5 6">
    <name type="scientific">Zongyangia hominis</name>
    <dbReference type="NCBI Taxonomy" id="2763677"/>
    <lineage>
        <taxon>Bacteria</taxon>
        <taxon>Bacillati</taxon>
        <taxon>Bacillota</taxon>
        <taxon>Clostridia</taxon>
        <taxon>Eubacteriales</taxon>
        <taxon>Oscillospiraceae</taxon>
        <taxon>Zongyangia</taxon>
    </lineage>
</organism>
<evidence type="ECO:0000256" key="1">
    <source>
        <dbReference type="SAM" id="MobiDB-lite"/>
    </source>
</evidence>
<dbReference type="PANTHER" id="PTHR24362">
    <property type="entry name" value="SERINE/THREONINE-PROTEIN KINASE NEK"/>
    <property type="match status" value="1"/>
</dbReference>
<dbReference type="InterPro" id="IPR011009">
    <property type="entry name" value="Kinase-like_dom_sf"/>
</dbReference>
<evidence type="ECO:0000256" key="2">
    <source>
        <dbReference type="SAM" id="Phobius"/>
    </source>
</evidence>
<feature type="compositionally biased region" description="Low complexity" evidence="1">
    <location>
        <begin position="386"/>
        <end position="400"/>
    </location>
</feature>
<dbReference type="SMART" id="SM00740">
    <property type="entry name" value="PASTA"/>
    <property type="match status" value="2"/>
</dbReference>
<dbReference type="CDD" id="cd06577">
    <property type="entry name" value="PASTA_pknB"/>
    <property type="match status" value="2"/>
</dbReference>
<feature type="region of interest" description="Disordered" evidence="1">
    <location>
        <begin position="383"/>
        <end position="405"/>
    </location>
</feature>
<feature type="domain" description="PASTA" evidence="4">
    <location>
        <begin position="401"/>
        <end position="469"/>
    </location>
</feature>
<sequence length="565" mass="62324">MKNSQLTLCPNCQNILDESGHCSECGYTSNERLSPLVSGFLLKDRYIIQEVQSSNSEGFTYVGHDNDADTTVMIREYLPANLCKRNLDDGIVVVTTGREAQYKALMMDFIDLNKGIKKLHGMECIVPLLDLFGQNNTAYAVYQRIKTITLDELITRAGGKVKWEQISQSMMTLLNTLSAVHELGIIHRGLSPENILIDPSGNLWISAFCTPSARTEGSELGAQLYKGYSAPEQYSLNGWQGTWTDIYAVAAVIYRAITGIIPPLSTDREKMSRLPSAMDVDFDIPSHISDALAEAMVYDTDSRLQTVESFSGKLMGKNSMSDTCVYDTTTYVKKEPVVSEKVEKKEIKKRNRKYTIITMLVTGLILLGIAGTIFWRVYESIKKPGESSSNSLSGDTSGTGESEPLTVPNLVGSFIETVKLDKEVTDHFNLDIKEAYSEDFPTGVIFAQNPNKGETVLGEKGTITITVSKGSEMVKMPNIVGYTQELAERTMTDLGIKYEIVPVYDDSLEEGKVARTDKEVGTELSKDKDTVMIFVKAEGYESSGGSTDSSGGGDSPYTKPWWKAD</sequence>
<dbReference type="PROSITE" id="PS50011">
    <property type="entry name" value="PROTEIN_KINASE_DOM"/>
    <property type="match status" value="1"/>
</dbReference>
<dbReference type="PANTHER" id="PTHR24362:SF309">
    <property type="entry name" value="PROTEIN KINASE DOMAIN-CONTAINING PROTEIN"/>
    <property type="match status" value="1"/>
</dbReference>
<proteinExistence type="predicted"/>
<gene>
    <name evidence="5" type="ORF">H8709_02790</name>
</gene>
<evidence type="ECO:0000259" key="4">
    <source>
        <dbReference type="PROSITE" id="PS51178"/>
    </source>
</evidence>
<comment type="caution">
    <text evidence="5">The sequence shown here is derived from an EMBL/GenBank/DDBJ whole genome shotgun (WGS) entry which is preliminary data.</text>
</comment>
<keyword evidence="2" id="KW-0472">Membrane</keyword>
<dbReference type="InterPro" id="IPR005543">
    <property type="entry name" value="PASTA_dom"/>
</dbReference>